<feature type="compositionally biased region" description="Acidic residues" evidence="1">
    <location>
        <begin position="303"/>
        <end position="313"/>
    </location>
</feature>
<dbReference type="Proteomes" id="UP000250235">
    <property type="component" value="Unassembled WGS sequence"/>
</dbReference>
<protein>
    <recommendedName>
        <fullName evidence="4">Splicing factor 3B subunit 1-like</fullName>
    </recommendedName>
</protein>
<dbReference type="AlphaFoldDB" id="A0A2Z7AC65"/>
<feature type="compositionally biased region" description="Low complexity" evidence="1">
    <location>
        <begin position="329"/>
        <end position="341"/>
    </location>
</feature>
<evidence type="ECO:0000313" key="2">
    <source>
        <dbReference type="EMBL" id="KZV19193.1"/>
    </source>
</evidence>
<evidence type="ECO:0000313" key="3">
    <source>
        <dbReference type="Proteomes" id="UP000250235"/>
    </source>
</evidence>
<reference evidence="2 3" key="1">
    <citation type="journal article" date="2015" name="Proc. Natl. Acad. Sci. U.S.A.">
        <title>The resurrection genome of Boea hygrometrica: A blueprint for survival of dehydration.</title>
        <authorList>
            <person name="Xiao L."/>
            <person name="Yang G."/>
            <person name="Zhang L."/>
            <person name="Yang X."/>
            <person name="Zhao S."/>
            <person name="Ji Z."/>
            <person name="Zhou Q."/>
            <person name="Hu M."/>
            <person name="Wang Y."/>
            <person name="Chen M."/>
            <person name="Xu Y."/>
            <person name="Jin H."/>
            <person name="Xiao X."/>
            <person name="Hu G."/>
            <person name="Bao F."/>
            <person name="Hu Y."/>
            <person name="Wan P."/>
            <person name="Li L."/>
            <person name="Deng X."/>
            <person name="Kuang T."/>
            <person name="Xiang C."/>
            <person name="Zhu J.K."/>
            <person name="Oliver M.J."/>
            <person name="He Y."/>
        </authorList>
    </citation>
    <scope>NUCLEOTIDE SEQUENCE [LARGE SCALE GENOMIC DNA]</scope>
    <source>
        <strain evidence="3">cv. XS01</strain>
    </source>
</reference>
<gene>
    <name evidence="2" type="ORF">F511_38995</name>
</gene>
<name>A0A2Z7AC65_9LAMI</name>
<evidence type="ECO:0000256" key="1">
    <source>
        <dbReference type="SAM" id="MobiDB-lite"/>
    </source>
</evidence>
<organism evidence="2 3">
    <name type="scientific">Dorcoceras hygrometricum</name>
    <dbReference type="NCBI Taxonomy" id="472368"/>
    <lineage>
        <taxon>Eukaryota</taxon>
        <taxon>Viridiplantae</taxon>
        <taxon>Streptophyta</taxon>
        <taxon>Embryophyta</taxon>
        <taxon>Tracheophyta</taxon>
        <taxon>Spermatophyta</taxon>
        <taxon>Magnoliopsida</taxon>
        <taxon>eudicotyledons</taxon>
        <taxon>Gunneridae</taxon>
        <taxon>Pentapetalae</taxon>
        <taxon>asterids</taxon>
        <taxon>lamiids</taxon>
        <taxon>Lamiales</taxon>
        <taxon>Gesneriaceae</taxon>
        <taxon>Didymocarpoideae</taxon>
        <taxon>Trichosporeae</taxon>
        <taxon>Loxocarpinae</taxon>
        <taxon>Dorcoceras</taxon>
    </lineage>
</organism>
<feature type="compositionally biased region" description="Acidic residues" evidence="1">
    <location>
        <begin position="275"/>
        <end position="284"/>
    </location>
</feature>
<feature type="compositionally biased region" description="Acidic residues" evidence="1">
    <location>
        <begin position="342"/>
        <end position="354"/>
    </location>
</feature>
<feature type="region of interest" description="Disordered" evidence="1">
    <location>
        <begin position="215"/>
        <end position="354"/>
    </location>
</feature>
<sequence length="589" mass="64928">MAMASSLISSSHHIVFGMEDASLAPVFESLFTTGLKEFLGCPAIFYEAALTEFFANGSVRDGLVVSTIGGTAFEISESVFATAFGLPYKGLTDLSDVLKNLVFDAWSLFYDSKEQVSISCFKKELKIEYRLLHDILAKTIYVKAGSFDAVTRDRFMLMTAITFDAKGFAIQIGVVLKIIPGLELGEPRAFPDPRVLNEKTVHRFVHINEQVGMEKTAVSPPVKKTPKKKAVSKKRPVESDDEAAPVVKQKRTTKDEQPSKPKRKSQKRKRRLALDDIDETDESAAEQPAAGTATDRKRRLDLDDIDETGESDTEQQTAGTATDVQETSADVPVATQPAVAPADEEPPAADPDEIIEQILTQLDTAAATQGDDQHASPSKESVSWFDLPFELARRDAEGLLSSDTDEDLDQLFSEIETSGRTDGTVSAEQNLELVNKEGPDTKAAGSMHTNEEHMSIDDLLLQISYDMMLPSVTAAEITKIRLGESIHIPGVQERDLYYASLPRISIHDKGKEILEEDELVRGNPARETVELICGDVDFLVQLRDQVMKDVVEFFHSFSLNKLTDLDGLNVRVDAQLANLWRVGLIDSCI</sequence>
<accession>A0A2Z7AC65</accession>
<dbReference type="EMBL" id="KV016768">
    <property type="protein sequence ID" value="KZV19193.1"/>
    <property type="molecule type" value="Genomic_DNA"/>
</dbReference>
<feature type="compositionally biased region" description="Polar residues" evidence="1">
    <location>
        <begin position="314"/>
        <end position="328"/>
    </location>
</feature>
<proteinExistence type="predicted"/>
<feature type="compositionally biased region" description="Basic residues" evidence="1">
    <location>
        <begin position="260"/>
        <end position="271"/>
    </location>
</feature>
<feature type="compositionally biased region" description="Basic residues" evidence="1">
    <location>
        <begin position="224"/>
        <end position="234"/>
    </location>
</feature>
<keyword evidence="3" id="KW-1185">Reference proteome</keyword>
<evidence type="ECO:0008006" key="4">
    <source>
        <dbReference type="Google" id="ProtNLM"/>
    </source>
</evidence>